<evidence type="ECO:0000259" key="2">
    <source>
        <dbReference type="PROSITE" id="PS50181"/>
    </source>
</evidence>
<dbReference type="InterPro" id="IPR006527">
    <property type="entry name" value="F-box-assoc_dom_typ1"/>
</dbReference>
<gene>
    <name evidence="3" type="primary">CPR30</name>
    <name evidence="3" type="ORF">CR513_07474</name>
</gene>
<feature type="non-terminal residue" evidence="3">
    <location>
        <position position="1"/>
    </location>
</feature>
<dbReference type="STRING" id="157652.A0A371HZW3"/>
<keyword evidence="1" id="KW-0812">Transmembrane</keyword>
<dbReference type="AlphaFoldDB" id="A0A371HZW3"/>
<dbReference type="EMBL" id="QJKJ01001301">
    <property type="protein sequence ID" value="RDY08303.1"/>
    <property type="molecule type" value="Genomic_DNA"/>
</dbReference>
<name>A0A371HZW3_MUCPR</name>
<accession>A0A371HZW3</accession>
<organism evidence="3 4">
    <name type="scientific">Mucuna pruriens</name>
    <name type="common">Velvet bean</name>
    <name type="synonym">Dolichos pruriens</name>
    <dbReference type="NCBI Taxonomy" id="157652"/>
    <lineage>
        <taxon>Eukaryota</taxon>
        <taxon>Viridiplantae</taxon>
        <taxon>Streptophyta</taxon>
        <taxon>Embryophyta</taxon>
        <taxon>Tracheophyta</taxon>
        <taxon>Spermatophyta</taxon>
        <taxon>Magnoliopsida</taxon>
        <taxon>eudicotyledons</taxon>
        <taxon>Gunneridae</taxon>
        <taxon>Pentapetalae</taxon>
        <taxon>rosids</taxon>
        <taxon>fabids</taxon>
        <taxon>Fabales</taxon>
        <taxon>Fabaceae</taxon>
        <taxon>Papilionoideae</taxon>
        <taxon>50 kb inversion clade</taxon>
        <taxon>NPAAA clade</taxon>
        <taxon>indigoferoid/millettioid clade</taxon>
        <taxon>Phaseoleae</taxon>
        <taxon>Mucuna</taxon>
    </lineage>
</organism>
<evidence type="ECO:0000313" key="4">
    <source>
        <dbReference type="Proteomes" id="UP000257109"/>
    </source>
</evidence>
<protein>
    <submittedName>
        <fullName evidence="3">F-box protein CPR30</fullName>
    </submittedName>
</protein>
<dbReference type="Pfam" id="PF07734">
    <property type="entry name" value="FBA_1"/>
    <property type="match status" value="1"/>
</dbReference>
<dbReference type="SMART" id="SM00256">
    <property type="entry name" value="FBOX"/>
    <property type="match status" value="1"/>
</dbReference>
<reference evidence="3" key="1">
    <citation type="submission" date="2018-05" db="EMBL/GenBank/DDBJ databases">
        <title>Draft genome of Mucuna pruriens seed.</title>
        <authorList>
            <person name="Nnadi N.E."/>
            <person name="Vos R."/>
            <person name="Hasami M.H."/>
            <person name="Devisetty U.K."/>
            <person name="Aguiy J.C."/>
        </authorList>
    </citation>
    <scope>NUCLEOTIDE SEQUENCE [LARGE SCALE GENOMIC DNA]</scope>
    <source>
        <strain evidence="3">JCA_2017</strain>
    </source>
</reference>
<evidence type="ECO:0000256" key="1">
    <source>
        <dbReference type="SAM" id="Phobius"/>
    </source>
</evidence>
<dbReference type="InterPro" id="IPR036047">
    <property type="entry name" value="F-box-like_dom_sf"/>
</dbReference>
<dbReference type="PANTHER" id="PTHR31672">
    <property type="entry name" value="BNACNNG10540D PROTEIN"/>
    <property type="match status" value="1"/>
</dbReference>
<dbReference type="InterPro" id="IPR017451">
    <property type="entry name" value="F-box-assoc_interact_dom"/>
</dbReference>
<dbReference type="Proteomes" id="UP000257109">
    <property type="component" value="Unassembled WGS sequence"/>
</dbReference>
<keyword evidence="1" id="KW-1133">Transmembrane helix</keyword>
<dbReference type="PROSITE" id="PS50181">
    <property type="entry name" value="FBOX"/>
    <property type="match status" value="1"/>
</dbReference>
<feature type="transmembrane region" description="Helical" evidence="1">
    <location>
        <begin position="110"/>
        <end position="131"/>
    </location>
</feature>
<comment type="caution">
    <text evidence="3">The sequence shown here is derived from an EMBL/GenBank/DDBJ whole genome shotgun (WGS) entry which is preliminary data.</text>
</comment>
<feature type="non-terminal residue" evidence="3">
    <location>
        <position position="393"/>
    </location>
</feature>
<evidence type="ECO:0000313" key="3">
    <source>
        <dbReference type="EMBL" id="RDY08303.1"/>
    </source>
</evidence>
<dbReference type="InterPro" id="IPR050796">
    <property type="entry name" value="SCF_F-box_component"/>
</dbReference>
<dbReference type="NCBIfam" id="TIGR01640">
    <property type="entry name" value="F_box_assoc_1"/>
    <property type="match status" value="1"/>
</dbReference>
<dbReference type="SUPFAM" id="SSF81383">
    <property type="entry name" value="F-box domain"/>
    <property type="match status" value="1"/>
</dbReference>
<keyword evidence="1" id="KW-0472">Membrane</keyword>
<dbReference type="CDD" id="cd22157">
    <property type="entry name" value="F-box_AtFBW1-like"/>
    <property type="match status" value="1"/>
</dbReference>
<proteinExistence type="predicted"/>
<sequence>MKRRFTLPLAPTLPEEMIEEILLRLPVRSVLRFKCVCKSWLSLTSDPQFAKSHFDLAAVPTHRILKFSKYSIAKSAEIDNPFQLNSAELVVNIPHPSPDRNHKWRIDVVGSCRGFLLLAAATSDIIYFLIWNPSTSLEKRFNKVWSMLPYLCGIGYDSSTDDYVVVMITLPLLHIHGRLGTEIHCFSSRTNSWSYTENTVPYISFSNDFSHHGSLLHGAVHWLVHSYYGFHPVIIAFDVMERKLSEIPLPPDLADRSEIYDLRLMGKCLCLCFLGYESGPAEMWMMKEYKVQSSWTKLYILPPICYPPRCYFAPICFTRDGEILGYDNSKTLVRLHHRGELLEHRVHGQCEGIYRFPHCGMYRESLLSLPDIDLDHCLRANRRSGAKGVESNQ</sequence>
<dbReference type="Pfam" id="PF00646">
    <property type="entry name" value="F-box"/>
    <property type="match status" value="1"/>
</dbReference>
<dbReference type="OrthoDB" id="1432010at2759"/>
<keyword evidence="4" id="KW-1185">Reference proteome</keyword>
<dbReference type="InterPro" id="IPR001810">
    <property type="entry name" value="F-box_dom"/>
</dbReference>
<feature type="domain" description="F-box" evidence="2">
    <location>
        <begin position="7"/>
        <end position="53"/>
    </location>
</feature>
<dbReference type="PANTHER" id="PTHR31672:SF13">
    <property type="entry name" value="F-BOX PROTEIN CPR30-LIKE"/>
    <property type="match status" value="1"/>
</dbReference>
<dbReference type="Gene3D" id="1.20.1280.50">
    <property type="match status" value="1"/>
</dbReference>